<organism evidence="1 2">
    <name type="scientific">Paramecium octaurelia</name>
    <dbReference type="NCBI Taxonomy" id="43137"/>
    <lineage>
        <taxon>Eukaryota</taxon>
        <taxon>Sar</taxon>
        <taxon>Alveolata</taxon>
        <taxon>Ciliophora</taxon>
        <taxon>Intramacronucleata</taxon>
        <taxon>Oligohymenophorea</taxon>
        <taxon>Peniculida</taxon>
        <taxon>Parameciidae</taxon>
        <taxon>Paramecium</taxon>
    </lineage>
</organism>
<gene>
    <name evidence="1" type="ORF">POCTA_138.1.T1410092</name>
</gene>
<comment type="caution">
    <text evidence="1">The sequence shown here is derived from an EMBL/GenBank/DDBJ whole genome shotgun (WGS) entry which is preliminary data.</text>
</comment>
<protein>
    <submittedName>
        <fullName evidence="1">Uncharacterized protein</fullName>
    </submittedName>
</protein>
<proteinExistence type="predicted"/>
<dbReference type="Proteomes" id="UP000683925">
    <property type="component" value="Unassembled WGS sequence"/>
</dbReference>
<dbReference type="AlphaFoldDB" id="A0A8S1Y1G8"/>
<keyword evidence="2" id="KW-1185">Reference proteome</keyword>
<evidence type="ECO:0000313" key="2">
    <source>
        <dbReference type="Proteomes" id="UP000683925"/>
    </source>
</evidence>
<accession>A0A8S1Y1G8</accession>
<dbReference type="EMBL" id="CAJJDP010000142">
    <property type="protein sequence ID" value="CAD8207560.1"/>
    <property type="molecule type" value="Genomic_DNA"/>
</dbReference>
<name>A0A8S1Y1G8_PAROT</name>
<reference evidence="1" key="1">
    <citation type="submission" date="2021-01" db="EMBL/GenBank/DDBJ databases">
        <authorList>
            <consortium name="Genoscope - CEA"/>
            <person name="William W."/>
        </authorList>
    </citation>
    <scope>NUCLEOTIDE SEQUENCE</scope>
</reference>
<sequence length="156" mass="19100">MKKLKNQKLQIEIKERFLYLHMLRLKKWKQNAQYEIEINNKLLILIIRNQNLKGYQAVNKEKQNQVYKMNKKIRDEVNKMTDKNLQCKYQNMILTKQIQKLILQELQSEDQYTDLIAIEMKSPYRNTLRKLQIMVNQIKKVLDMILIQKTRSIRKY</sequence>
<evidence type="ECO:0000313" key="1">
    <source>
        <dbReference type="EMBL" id="CAD8207560.1"/>
    </source>
</evidence>